<proteinExistence type="evidence at transcript level"/>
<dbReference type="Gene3D" id="3.30.420.10">
    <property type="entry name" value="Ribonuclease H-like superfamily/Ribonuclease H"/>
    <property type="match status" value="1"/>
</dbReference>
<evidence type="ECO:0000313" key="2">
    <source>
        <dbReference type="EMBL" id="QTO93377.1"/>
    </source>
</evidence>
<dbReference type="InterPro" id="IPR036397">
    <property type="entry name" value="RNaseH_sf"/>
</dbReference>
<evidence type="ECO:0000259" key="1">
    <source>
        <dbReference type="PROSITE" id="PS50994"/>
    </source>
</evidence>
<name>A0A8A8J171_9STRA</name>
<dbReference type="InterPro" id="IPR001584">
    <property type="entry name" value="Integrase_cat-core"/>
</dbReference>
<accession>A0A8A8J171</accession>
<dbReference type="PROSITE" id="PS50994">
    <property type="entry name" value="INTEGRASE"/>
    <property type="match status" value="1"/>
</dbReference>
<dbReference type="PANTHER" id="PTHR37984:SF5">
    <property type="entry name" value="PROTEIN NYNRIN-LIKE"/>
    <property type="match status" value="1"/>
</dbReference>
<dbReference type="PANTHER" id="PTHR37984">
    <property type="entry name" value="PROTEIN CBG26694"/>
    <property type="match status" value="1"/>
</dbReference>
<dbReference type="GO" id="GO:0015074">
    <property type="term" value="P:DNA integration"/>
    <property type="evidence" value="ECO:0007669"/>
    <property type="project" value="InterPro"/>
</dbReference>
<dbReference type="EMBL" id="MN738469">
    <property type="protein sequence ID" value="QTO93377.1"/>
    <property type="molecule type" value="mRNA"/>
</dbReference>
<dbReference type="InterPro" id="IPR012337">
    <property type="entry name" value="RNaseH-like_sf"/>
</dbReference>
<dbReference type="Pfam" id="PF17921">
    <property type="entry name" value="Integrase_H2C2"/>
    <property type="match status" value="1"/>
</dbReference>
<dbReference type="AlphaFoldDB" id="A0A8A8J171"/>
<dbReference type="Pfam" id="PF00665">
    <property type="entry name" value="rve"/>
    <property type="match status" value="1"/>
</dbReference>
<reference evidence="2" key="1">
    <citation type="journal article" name="Genes (Basel)">
        <title>Intraspecific Diversity in the Cold Stress Response of Transposable Elements in the Diatom Leptocylindrus aporus.</title>
        <authorList>
            <person name="Pargana A."/>
            <person name="Musacchia F."/>
            <person name="Sanges R."/>
            <person name="Russo M.T."/>
            <person name="Ferrante M.I."/>
            <person name="Bowler C."/>
            <person name="Zingone A."/>
        </authorList>
    </citation>
    <scope>NUCLEOTIDE SEQUENCE</scope>
    <source>
        <strain evidence="2">TR6506_i3</strain>
    </source>
</reference>
<organism evidence="2">
    <name type="scientific">Leptocylindrus aporus</name>
    <dbReference type="NCBI Taxonomy" id="1398097"/>
    <lineage>
        <taxon>Eukaryota</taxon>
        <taxon>Sar</taxon>
        <taxon>Stramenopiles</taxon>
        <taxon>Ochrophyta</taxon>
        <taxon>Bacillariophyta</taxon>
        <taxon>Coscinodiscophyceae</taxon>
        <taxon>Chaetocerotophycidae</taxon>
        <taxon>Leptocylindrales</taxon>
        <taxon>Leptocylindraceae</taxon>
        <taxon>Leptocylindrus</taxon>
    </lineage>
</organism>
<sequence>MHFTWPKLHDDVEKLCKSCKICQLTKKTKTKYGKLPPKEAEVTPWDTLCIDLIGPYTIKKRNKKEWKLHALTMIDPATGWFEIVQIPNKRADEIANLLEQTWLARYPWPQRVVCDRGREFMAEVQDLLTMDYGIRVNRTTARNPQANSIVERVHQTIGNMIRTWLVNDPEFDEANPYAGLLSAVAFATRATYHTTLDATPSQLVFGRDAMINMKFEADWTSIRNRKQKRIDENNRRENAKRKEYKYSIGDQILIKTDPTRKYGQNAYKGPYRIIRVNDNGTLRYQNGRIQDIVNIRNATPYHE</sequence>
<feature type="domain" description="Integrase catalytic" evidence="1">
    <location>
        <begin position="40"/>
        <end position="208"/>
    </location>
</feature>
<protein>
    <submittedName>
        <fullName evidence="2">Rve integrase</fullName>
    </submittedName>
</protein>
<dbReference type="SUPFAM" id="SSF53098">
    <property type="entry name" value="Ribonuclease H-like"/>
    <property type="match status" value="1"/>
</dbReference>
<dbReference type="GO" id="GO:0003676">
    <property type="term" value="F:nucleic acid binding"/>
    <property type="evidence" value="ECO:0007669"/>
    <property type="project" value="InterPro"/>
</dbReference>
<dbReference type="InterPro" id="IPR050951">
    <property type="entry name" value="Retrovirus_Pol_polyprotein"/>
</dbReference>
<dbReference type="InterPro" id="IPR041588">
    <property type="entry name" value="Integrase_H2C2"/>
</dbReference>